<dbReference type="Gene3D" id="3.30.1610.10">
    <property type="entry name" value="Peptidase S59, nucleoporin"/>
    <property type="match status" value="1"/>
</dbReference>
<feature type="domain" description="Peptidase S59" evidence="9">
    <location>
        <begin position="1"/>
        <end position="66"/>
    </location>
</feature>
<evidence type="ECO:0000313" key="11">
    <source>
        <dbReference type="Proteomes" id="UP000077755"/>
    </source>
</evidence>
<dbReference type="PANTHER" id="PTHR23198:SF6">
    <property type="entry name" value="NUCLEAR PORE COMPLEX PROTEIN NUP98-NUP96"/>
    <property type="match status" value="1"/>
</dbReference>
<dbReference type="GO" id="GO:0000973">
    <property type="term" value="P:post-transcriptional tethering of RNA polymerase II gene DNA at nuclear periphery"/>
    <property type="evidence" value="ECO:0007669"/>
    <property type="project" value="TreeGrafter"/>
</dbReference>
<evidence type="ECO:0000256" key="2">
    <source>
        <dbReference type="ARBA" id="ARBA00008926"/>
    </source>
</evidence>
<dbReference type="EMBL" id="CP093349">
    <property type="protein sequence ID" value="WOH09603.1"/>
    <property type="molecule type" value="Genomic_DNA"/>
</dbReference>
<dbReference type="InterPro" id="IPR007230">
    <property type="entry name" value="Nup98_auto-Pept-S59_dom"/>
</dbReference>
<dbReference type="GO" id="GO:0017056">
    <property type="term" value="F:structural constituent of nuclear pore"/>
    <property type="evidence" value="ECO:0007669"/>
    <property type="project" value="InterPro"/>
</dbReference>
<keyword evidence="3" id="KW-0813">Transport</keyword>
<dbReference type="GO" id="GO:0044614">
    <property type="term" value="C:nuclear pore cytoplasmic filaments"/>
    <property type="evidence" value="ECO:0007669"/>
    <property type="project" value="TreeGrafter"/>
</dbReference>
<keyword evidence="5" id="KW-0653">Protein transport</keyword>
<gene>
    <name evidence="10" type="ORF">DCAR_0729061</name>
</gene>
<accession>A0AAF0XK94</accession>
<keyword evidence="4" id="KW-0509">mRNA transport</keyword>
<evidence type="ECO:0000256" key="3">
    <source>
        <dbReference type="ARBA" id="ARBA00022448"/>
    </source>
</evidence>
<dbReference type="Proteomes" id="UP000077755">
    <property type="component" value="Chromosome 7"/>
</dbReference>
<dbReference type="GO" id="GO:0008139">
    <property type="term" value="F:nuclear localization sequence binding"/>
    <property type="evidence" value="ECO:0007669"/>
    <property type="project" value="TreeGrafter"/>
</dbReference>
<dbReference type="InterPro" id="IPR037665">
    <property type="entry name" value="Nucleoporin_S59-like"/>
</dbReference>
<name>A0AAF0XK94_DAUCS</name>
<dbReference type="GO" id="GO:0051028">
    <property type="term" value="P:mRNA transport"/>
    <property type="evidence" value="ECO:0007669"/>
    <property type="project" value="UniProtKB-KW"/>
</dbReference>
<dbReference type="GO" id="GO:0006606">
    <property type="term" value="P:protein import into nucleus"/>
    <property type="evidence" value="ECO:0007669"/>
    <property type="project" value="TreeGrafter"/>
</dbReference>
<dbReference type="InterPro" id="IPR036903">
    <property type="entry name" value="Nup98_auto-Pept-S59_dom_sf"/>
</dbReference>
<sequence>MDENKKLPVGQGLNKPAEITLCNIKCFDKAGNQHINGPKVDKYREKLMKKAAEQVIWLKPLILSQT</sequence>
<dbReference type="GO" id="GO:0003723">
    <property type="term" value="F:RNA binding"/>
    <property type="evidence" value="ECO:0007669"/>
    <property type="project" value="TreeGrafter"/>
</dbReference>
<evidence type="ECO:0000256" key="7">
    <source>
        <dbReference type="ARBA" id="ARBA00023132"/>
    </source>
</evidence>
<dbReference type="SUPFAM" id="SSF82215">
    <property type="entry name" value="C-terminal autoproteolytic domain of nucleoporin nup98"/>
    <property type="match status" value="1"/>
</dbReference>
<keyword evidence="8" id="KW-0539">Nucleus</keyword>
<dbReference type="Pfam" id="PF04096">
    <property type="entry name" value="Nucleoporin2"/>
    <property type="match status" value="1"/>
</dbReference>
<keyword evidence="11" id="KW-1185">Reference proteome</keyword>
<dbReference type="GO" id="GO:0006405">
    <property type="term" value="P:RNA export from nucleus"/>
    <property type="evidence" value="ECO:0007669"/>
    <property type="project" value="TreeGrafter"/>
</dbReference>
<comment type="similarity">
    <text evidence="2">Belongs to the nucleoporin GLFG family.</text>
</comment>
<evidence type="ECO:0000313" key="10">
    <source>
        <dbReference type="EMBL" id="WOH09603.1"/>
    </source>
</evidence>
<dbReference type="GO" id="GO:0034398">
    <property type="term" value="P:telomere tethering at nuclear periphery"/>
    <property type="evidence" value="ECO:0007669"/>
    <property type="project" value="TreeGrafter"/>
</dbReference>
<reference evidence="10" key="1">
    <citation type="journal article" date="2016" name="Nat. Genet.">
        <title>A high-quality carrot genome assembly provides new insights into carotenoid accumulation and asterid genome evolution.</title>
        <authorList>
            <person name="Iorizzo M."/>
            <person name="Ellison S."/>
            <person name="Senalik D."/>
            <person name="Zeng P."/>
            <person name="Satapoomin P."/>
            <person name="Huang J."/>
            <person name="Bowman M."/>
            <person name="Iovene M."/>
            <person name="Sanseverino W."/>
            <person name="Cavagnaro P."/>
            <person name="Yildiz M."/>
            <person name="Macko-Podgorni A."/>
            <person name="Moranska E."/>
            <person name="Grzebelus E."/>
            <person name="Grzebelus D."/>
            <person name="Ashrafi H."/>
            <person name="Zheng Z."/>
            <person name="Cheng S."/>
            <person name="Spooner D."/>
            <person name="Van Deynze A."/>
            <person name="Simon P."/>
        </authorList>
    </citation>
    <scope>NUCLEOTIDE SEQUENCE</scope>
    <source>
        <tissue evidence="10">Leaf</tissue>
    </source>
</reference>
<keyword evidence="7" id="KW-0906">Nuclear pore complex</keyword>
<reference evidence="10" key="2">
    <citation type="submission" date="2022-03" db="EMBL/GenBank/DDBJ databases">
        <title>Draft title - Genomic analysis of global carrot germplasm unveils the trajectory of domestication and the origin of high carotenoid orange carrot.</title>
        <authorList>
            <person name="Iorizzo M."/>
            <person name="Ellison S."/>
            <person name="Senalik D."/>
            <person name="Macko-Podgorni A."/>
            <person name="Grzebelus D."/>
            <person name="Bostan H."/>
            <person name="Rolling W."/>
            <person name="Curaba J."/>
            <person name="Simon P."/>
        </authorList>
    </citation>
    <scope>NUCLEOTIDE SEQUENCE</scope>
    <source>
        <tissue evidence="10">Leaf</tissue>
    </source>
</reference>
<evidence type="ECO:0000259" key="9">
    <source>
        <dbReference type="PROSITE" id="PS51434"/>
    </source>
</evidence>
<proteinExistence type="inferred from homology"/>
<dbReference type="PROSITE" id="PS51434">
    <property type="entry name" value="NUP_C"/>
    <property type="match status" value="1"/>
</dbReference>
<evidence type="ECO:0000256" key="1">
    <source>
        <dbReference type="ARBA" id="ARBA00004567"/>
    </source>
</evidence>
<protein>
    <recommendedName>
        <fullName evidence="9">Peptidase S59 domain-containing protein</fullName>
    </recommendedName>
</protein>
<dbReference type="PANTHER" id="PTHR23198">
    <property type="entry name" value="NUCLEOPORIN"/>
    <property type="match status" value="1"/>
</dbReference>
<evidence type="ECO:0000256" key="5">
    <source>
        <dbReference type="ARBA" id="ARBA00022927"/>
    </source>
</evidence>
<comment type="subcellular location">
    <subcellularLocation>
        <location evidence="1">Nucleus</location>
        <location evidence="1">Nuclear pore complex</location>
    </subcellularLocation>
</comment>
<evidence type="ECO:0000256" key="6">
    <source>
        <dbReference type="ARBA" id="ARBA00023010"/>
    </source>
</evidence>
<organism evidence="10 11">
    <name type="scientific">Daucus carota subsp. sativus</name>
    <name type="common">Carrot</name>
    <dbReference type="NCBI Taxonomy" id="79200"/>
    <lineage>
        <taxon>Eukaryota</taxon>
        <taxon>Viridiplantae</taxon>
        <taxon>Streptophyta</taxon>
        <taxon>Embryophyta</taxon>
        <taxon>Tracheophyta</taxon>
        <taxon>Spermatophyta</taxon>
        <taxon>Magnoliopsida</taxon>
        <taxon>eudicotyledons</taxon>
        <taxon>Gunneridae</taxon>
        <taxon>Pentapetalae</taxon>
        <taxon>asterids</taxon>
        <taxon>campanulids</taxon>
        <taxon>Apiales</taxon>
        <taxon>Apiaceae</taxon>
        <taxon>Apioideae</taxon>
        <taxon>Scandiceae</taxon>
        <taxon>Daucinae</taxon>
        <taxon>Daucus</taxon>
        <taxon>Daucus sect. Daucus</taxon>
    </lineage>
</organism>
<evidence type="ECO:0000256" key="8">
    <source>
        <dbReference type="ARBA" id="ARBA00023242"/>
    </source>
</evidence>
<evidence type="ECO:0000256" key="4">
    <source>
        <dbReference type="ARBA" id="ARBA00022816"/>
    </source>
</evidence>
<keyword evidence="6" id="KW-0811">Translocation</keyword>
<dbReference type="AlphaFoldDB" id="A0AAF0XK94"/>